<feature type="repeat" description="ANK" evidence="6">
    <location>
        <begin position="78"/>
        <end position="110"/>
    </location>
</feature>
<evidence type="ECO:0000256" key="1">
    <source>
        <dbReference type="ARBA" id="ARBA00022723"/>
    </source>
</evidence>
<feature type="compositionally biased region" description="Pro residues" evidence="8">
    <location>
        <begin position="236"/>
        <end position="250"/>
    </location>
</feature>
<dbReference type="InterPro" id="IPR036855">
    <property type="entry name" value="Znf_CCCH_sf"/>
</dbReference>
<feature type="compositionally biased region" description="Pro residues" evidence="8">
    <location>
        <begin position="304"/>
        <end position="328"/>
    </location>
</feature>
<dbReference type="GO" id="GO:0004842">
    <property type="term" value="F:ubiquitin-protein transferase activity"/>
    <property type="evidence" value="ECO:0007669"/>
    <property type="project" value="TreeGrafter"/>
</dbReference>
<dbReference type="GO" id="GO:0085020">
    <property type="term" value="P:protein K6-linked ubiquitination"/>
    <property type="evidence" value="ECO:0007669"/>
    <property type="project" value="TreeGrafter"/>
</dbReference>
<dbReference type="Pfam" id="PF12796">
    <property type="entry name" value="Ank_2"/>
    <property type="match status" value="1"/>
</dbReference>
<feature type="zinc finger region" description="C3H1-type" evidence="7">
    <location>
        <begin position="425"/>
        <end position="452"/>
    </location>
</feature>
<evidence type="ECO:0000256" key="6">
    <source>
        <dbReference type="PROSITE-ProRule" id="PRU00023"/>
    </source>
</evidence>
<evidence type="ECO:0000256" key="4">
    <source>
        <dbReference type="ARBA" id="ARBA00022833"/>
    </source>
</evidence>
<feature type="compositionally biased region" description="Pro residues" evidence="8">
    <location>
        <begin position="277"/>
        <end position="287"/>
    </location>
</feature>
<dbReference type="PANTHER" id="PTHR24171:SF8">
    <property type="entry name" value="BRCA1-ASSOCIATED RING DOMAIN PROTEIN 1"/>
    <property type="match status" value="1"/>
</dbReference>
<dbReference type="SUPFAM" id="SSF48403">
    <property type="entry name" value="Ankyrin repeat"/>
    <property type="match status" value="1"/>
</dbReference>
<comment type="caution">
    <text evidence="10">The sequence shown here is derived from an EMBL/GenBank/DDBJ whole genome shotgun (WGS) entry which is preliminary data.</text>
</comment>
<keyword evidence="2" id="KW-0677">Repeat</keyword>
<keyword evidence="4 7" id="KW-0862">Zinc</keyword>
<dbReference type="SUPFAM" id="SSF90229">
    <property type="entry name" value="CCCH zinc finger"/>
    <property type="match status" value="1"/>
</dbReference>
<dbReference type="GO" id="GO:0010468">
    <property type="term" value="P:regulation of gene expression"/>
    <property type="evidence" value="ECO:0007669"/>
    <property type="project" value="UniProtKB-ARBA"/>
</dbReference>
<evidence type="ECO:0000313" key="11">
    <source>
        <dbReference type="Proteomes" id="UP000521943"/>
    </source>
</evidence>
<dbReference type="EMBL" id="JACGCI010000001">
    <property type="protein sequence ID" value="KAF6766600.1"/>
    <property type="molecule type" value="Genomic_DNA"/>
</dbReference>
<feature type="compositionally biased region" description="Pro residues" evidence="8">
    <location>
        <begin position="335"/>
        <end position="353"/>
    </location>
</feature>
<dbReference type="OrthoDB" id="20872at2759"/>
<dbReference type="GO" id="GO:0008270">
    <property type="term" value="F:zinc ion binding"/>
    <property type="evidence" value="ECO:0007669"/>
    <property type="project" value="UniProtKB-KW"/>
</dbReference>
<dbReference type="PROSITE" id="PS50103">
    <property type="entry name" value="ZF_C3H1"/>
    <property type="match status" value="2"/>
</dbReference>
<evidence type="ECO:0000256" key="2">
    <source>
        <dbReference type="ARBA" id="ARBA00022737"/>
    </source>
</evidence>
<keyword evidence="11" id="KW-1185">Reference proteome</keyword>
<proteinExistence type="predicted"/>
<evidence type="ECO:0000313" key="10">
    <source>
        <dbReference type="EMBL" id="KAF6766600.1"/>
    </source>
</evidence>
<gene>
    <name evidence="10" type="ORF">DFP72DRAFT_25725</name>
</gene>
<dbReference type="Pfam" id="PF14608">
    <property type="entry name" value="zf-CCCH_2"/>
    <property type="match status" value="2"/>
</dbReference>
<reference evidence="10 11" key="1">
    <citation type="submission" date="2020-07" db="EMBL/GenBank/DDBJ databases">
        <title>Comparative genomics of pyrophilous fungi reveals a link between fire events and developmental genes.</title>
        <authorList>
            <consortium name="DOE Joint Genome Institute"/>
            <person name="Steindorff A.S."/>
            <person name="Carver A."/>
            <person name="Calhoun S."/>
            <person name="Stillman K."/>
            <person name="Liu H."/>
            <person name="Lipzen A."/>
            <person name="Pangilinan J."/>
            <person name="Labutti K."/>
            <person name="Bruns T.D."/>
            <person name="Grigoriev I.V."/>
        </authorList>
    </citation>
    <scope>NUCLEOTIDE SEQUENCE [LARGE SCALE GENOMIC DNA]</scope>
    <source>
        <strain evidence="10 11">CBS 144469</strain>
    </source>
</reference>
<name>A0A8H6IJA4_9AGAR</name>
<dbReference type="InterPro" id="IPR000571">
    <property type="entry name" value="Znf_CCCH"/>
</dbReference>
<keyword evidence="3 7" id="KW-0863">Zinc-finger</keyword>
<feature type="domain" description="C3H1-type" evidence="9">
    <location>
        <begin position="425"/>
        <end position="452"/>
    </location>
</feature>
<dbReference type="SMART" id="SM00356">
    <property type="entry name" value="ZnF_C3H1"/>
    <property type="match status" value="2"/>
</dbReference>
<feature type="zinc finger region" description="C3H1-type" evidence="7">
    <location>
        <begin position="210"/>
        <end position="234"/>
    </location>
</feature>
<evidence type="ECO:0000256" key="7">
    <source>
        <dbReference type="PROSITE-ProRule" id="PRU00723"/>
    </source>
</evidence>
<sequence>MGADRSGICHAKVIFLPGLKVPGPPVSRFSYFCPSPLIFSQKAQMVSPLWKASSDGDLDAVLAILNNEQVDLELKDHTGATALIEAVKNGHLEVVRALLSKGADPNNASSQGRPDQFTSDPAIVELLRSFQSPPPPEVVHNNIYANDDPAKGYYAPPPPPPGPYGYYPPMHPVMSPMGDGPVYYPQQPQQHSDLHVNAGGAGHLPPPDVARMIPCRYFPACRYGAQCMFAHPQGPFAPPPPPPGQYPPFDPSLGSPYGYYPPPPPPQPYQNGAPMSPLSPQPMPPHPMHGRSPSEIVSPTFPNGGPPPPPLGPYGPMPPTNYPHPGPAPVSMSVPPLPPMHHQPPPPSGPAPQSPSAMYNNAPIPFPGPDGQYYPPPPPPMAYPEMDGKVPTPTGMNGQAEGFIPHHHPHPNGIRRGVPRRNSFKAHKTPCAFFPSGRCKNGDDCRWPHVASENLGPNHAPHHFFAPRGGVPRLPRGPGHVNGIAAINQKMGNMTVRDDAPRPQNGTNGATEDSSRPQPTDPVPRPPKFHQGPHKHHHHHPNGVNGKRFPGAAPIRPQRVPSADDFPVLPGSVTPPKQNGAANGHSGPTAAQILSAPAPARKENGKDSSTSGSVRGPSPVPTQEEPKFEDVKPTVAPEQVQVPIAAPAPAPASQKLPLSFAAAATAKAAAAAAISAPETPKEVSVSA</sequence>
<dbReference type="PROSITE" id="PS50297">
    <property type="entry name" value="ANK_REP_REGION"/>
    <property type="match status" value="1"/>
</dbReference>
<feature type="region of interest" description="Disordered" evidence="8">
    <location>
        <begin position="236"/>
        <end position="383"/>
    </location>
</feature>
<feature type="region of interest" description="Disordered" evidence="8">
    <location>
        <begin position="495"/>
        <end position="638"/>
    </location>
</feature>
<feature type="compositionally biased region" description="Pro residues" evidence="8">
    <location>
        <begin position="259"/>
        <end position="268"/>
    </location>
</feature>
<feature type="domain" description="C3H1-type" evidence="9">
    <location>
        <begin position="210"/>
        <end position="234"/>
    </location>
</feature>
<evidence type="ECO:0000256" key="8">
    <source>
        <dbReference type="SAM" id="MobiDB-lite"/>
    </source>
</evidence>
<protein>
    <recommendedName>
        <fullName evidence="9">C3H1-type domain-containing protein</fullName>
    </recommendedName>
</protein>
<feature type="compositionally biased region" description="Pro residues" evidence="8">
    <location>
        <begin position="364"/>
        <end position="382"/>
    </location>
</feature>
<dbReference type="InterPro" id="IPR036770">
    <property type="entry name" value="Ankyrin_rpt-contain_sf"/>
</dbReference>
<evidence type="ECO:0000256" key="3">
    <source>
        <dbReference type="ARBA" id="ARBA00022771"/>
    </source>
</evidence>
<dbReference type="SMART" id="SM00248">
    <property type="entry name" value="ANK"/>
    <property type="match status" value="2"/>
</dbReference>
<evidence type="ECO:0000259" key="9">
    <source>
        <dbReference type="PROSITE" id="PS50103"/>
    </source>
</evidence>
<dbReference type="Gene3D" id="1.25.40.20">
    <property type="entry name" value="Ankyrin repeat-containing domain"/>
    <property type="match status" value="1"/>
</dbReference>
<dbReference type="AlphaFoldDB" id="A0A8H6IJA4"/>
<dbReference type="PROSITE" id="PS50088">
    <property type="entry name" value="ANK_REPEAT"/>
    <property type="match status" value="1"/>
</dbReference>
<keyword evidence="1 7" id="KW-0479">Metal-binding</keyword>
<dbReference type="Proteomes" id="UP000521943">
    <property type="component" value="Unassembled WGS sequence"/>
</dbReference>
<keyword evidence="5 6" id="KW-0040">ANK repeat</keyword>
<evidence type="ECO:0000256" key="5">
    <source>
        <dbReference type="ARBA" id="ARBA00023043"/>
    </source>
</evidence>
<accession>A0A8H6IJA4</accession>
<organism evidence="10 11">
    <name type="scientific">Ephemerocybe angulata</name>
    <dbReference type="NCBI Taxonomy" id="980116"/>
    <lineage>
        <taxon>Eukaryota</taxon>
        <taxon>Fungi</taxon>
        <taxon>Dikarya</taxon>
        <taxon>Basidiomycota</taxon>
        <taxon>Agaricomycotina</taxon>
        <taxon>Agaricomycetes</taxon>
        <taxon>Agaricomycetidae</taxon>
        <taxon>Agaricales</taxon>
        <taxon>Agaricineae</taxon>
        <taxon>Psathyrellaceae</taxon>
        <taxon>Ephemerocybe</taxon>
    </lineage>
</organism>
<feature type="compositionally biased region" description="Basic residues" evidence="8">
    <location>
        <begin position="527"/>
        <end position="541"/>
    </location>
</feature>
<dbReference type="PANTHER" id="PTHR24171">
    <property type="entry name" value="ANKYRIN REPEAT DOMAIN-CONTAINING PROTEIN 39-RELATED"/>
    <property type="match status" value="1"/>
</dbReference>
<dbReference type="InterPro" id="IPR002110">
    <property type="entry name" value="Ankyrin_rpt"/>
</dbReference>